<comment type="caution">
    <text evidence="2">The sequence shown here is derived from an EMBL/GenBank/DDBJ whole genome shotgun (WGS) entry which is preliminary data.</text>
</comment>
<dbReference type="EMBL" id="VJVV01000005">
    <property type="protein sequence ID" value="TRO81884.1"/>
    <property type="molecule type" value="Genomic_DNA"/>
</dbReference>
<dbReference type="InterPro" id="IPR008948">
    <property type="entry name" value="L-Aspartase-like"/>
</dbReference>
<dbReference type="Gene3D" id="1.10.275.10">
    <property type="entry name" value="Fumarase/aspartase (N-terminal domain)"/>
    <property type="match status" value="1"/>
</dbReference>
<dbReference type="GO" id="GO:0016841">
    <property type="term" value="F:ammonia-lyase activity"/>
    <property type="evidence" value="ECO:0007669"/>
    <property type="project" value="UniProtKB-ARBA"/>
</dbReference>
<name>A0A550JF89_9BACT</name>
<dbReference type="SUPFAM" id="SSF48557">
    <property type="entry name" value="L-aspartase-like"/>
    <property type="match status" value="1"/>
</dbReference>
<dbReference type="InterPro" id="IPR001106">
    <property type="entry name" value="Aromatic_Lyase"/>
</dbReference>
<dbReference type="CDD" id="cd00332">
    <property type="entry name" value="PAL-HAL"/>
    <property type="match status" value="1"/>
</dbReference>
<sequence length="531" mass="57891">MSQRSTVILTGNDLTIDDIIAIGIGDKQVAIAGAARERCAASRAFLEGEVAAKRVIYGVNTSFGPMCNKIISDNEIEALQVNLIRSHAAGLGEPIKDYIAIAMLAVRLNTLAKGYSGVRLELLDFMVELINRRVAPYVPECGSVGASGDLIHLAHLALAIIGEGRVFYQGELRDAAELYTELGLSPMRLSFKEGIALMNGTSAMTALAAFSLFGARKLLNLACVTGAFALEIFGGIDDAFDVDLHRVKPHPGQLATAETIRNLYQGSGNITLRQDMHERIRREQTEGLVFETSINVQDVYSIRCTPQVLAPVAEAVELATRTVETEANSSNDNPIIIPEQKKVIHGGNFHGQSIGFVMDMLCVAVSTLCNLSERRLNKLLDKNLNEGLPEFLIPGTLGLTMGFMGAQYLATSTTAENRQLAAPVSTHSISCNASNQDVVSMGTVAARKAFRSISNAKHVVTLEVLAQLQALSFRNADRLGRGTGRIHQLLAEHFTPYDNSRIFHEDLVKFRKLLFSSQLFDDLAVYWREED</sequence>
<gene>
    <name evidence="2" type="ORF">FL622_08790</name>
</gene>
<evidence type="ECO:0000313" key="3">
    <source>
        <dbReference type="Proteomes" id="UP000317155"/>
    </source>
</evidence>
<dbReference type="Proteomes" id="UP000317155">
    <property type="component" value="Unassembled WGS sequence"/>
</dbReference>
<dbReference type="Gene3D" id="1.20.200.10">
    <property type="entry name" value="Fumarase/aspartase (Central domain)"/>
    <property type="match status" value="1"/>
</dbReference>
<accession>A0A550JF89</accession>
<evidence type="ECO:0000313" key="2">
    <source>
        <dbReference type="EMBL" id="TRO81884.1"/>
    </source>
</evidence>
<dbReference type="InterPro" id="IPR024083">
    <property type="entry name" value="Fumarase/histidase_N"/>
</dbReference>
<protein>
    <submittedName>
        <fullName evidence="2">Aromatic amino acid lyase</fullName>
    </submittedName>
</protein>
<reference evidence="2 3" key="1">
    <citation type="submission" date="2019-07" db="EMBL/GenBank/DDBJ databases">
        <title>Insights of Desulfuromonas acetexigens electromicrobiology.</title>
        <authorList>
            <person name="Katuri K."/>
            <person name="Sapireddy V."/>
            <person name="Shaw D.R."/>
            <person name="Saikaly P."/>
        </authorList>
    </citation>
    <scope>NUCLEOTIDE SEQUENCE [LARGE SCALE GENOMIC DNA]</scope>
    <source>
        <strain evidence="2 3">2873</strain>
    </source>
</reference>
<dbReference type="Pfam" id="PF00221">
    <property type="entry name" value="Lyase_aromatic"/>
    <property type="match status" value="1"/>
</dbReference>
<keyword evidence="1 2" id="KW-0456">Lyase</keyword>
<keyword evidence="3" id="KW-1185">Reference proteome</keyword>
<dbReference type="PANTHER" id="PTHR10362">
    <property type="entry name" value="HISTIDINE AMMONIA-LYASE"/>
    <property type="match status" value="1"/>
</dbReference>
<dbReference type="FunFam" id="1.10.275.10:FF:000005">
    <property type="entry name" value="Histidine ammonia-lyase"/>
    <property type="match status" value="1"/>
</dbReference>
<dbReference type="OrthoDB" id="9806955at2"/>
<dbReference type="RefSeq" id="WP_092057711.1">
    <property type="nucleotide sequence ID" value="NZ_FOJJ01000037.1"/>
</dbReference>
<proteinExistence type="predicted"/>
<evidence type="ECO:0000256" key="1">
    <source>
        <dbReference type="ARBA" id="ARBA00023239"/>
    </source>
</evidence>
<organism evidence="2 3">
    <name type="scientific">Trichloromonas acetexigens</name>
    <dbReference type="NCBI Taxonomy" id="38815"/>
    <lineage>
        <taxon>Bacteria</taxon>
        <taxon>Pseudomonadati</taxon>
        <taxon>Thermodesulfobacteriota</taxon>
        <taxon>Desulfuromonadia</taxon>
        <taxon>Desulfuromonadales</taxon>
        <taxon>Trichloromonadaceae</taxon>
        <taxon>Trichloromonas</taxon>
    </lineage>
</organism>
<dbReference type="AlphaFoldDB" id="A0A550JF89"/>